<feature type="domain" description="Aminotransferase class I/classII large" evidence="6">
    <location>
        <begin position="28"/>
        <end position="381"/>
    </location>
</feature>
<dbReference type="Gene3D" id="3.90.1150.10">
    <property type="entry name" value="Aspartate Aminotransferase, domain 1"/>
    <property type="match status" value="1"/>
</dbReference>
<keyword evidence="4" id="KW-0456">Lyase</keyword>
<evidence type="ECO:0000259" key="6">
    <source>
        <dbReference type="Pfam" id="PF00155"/>
    </source>
</evidence>
<dbReference type="InterPro" id="IPR015422">
    <property type="entry name" value="PyrdxlP-dep_Trfase_small"/>
</dbReference>
<sequence>MNFDQSFSRENTCAVKFDARKAVFGREDVIPLWVADTDFAAPEVVTEALVSRARHPAYGYTLFPDSLYEAMIDWFRDHHQWTIRRDWIRMAPGVVPSLHAAAMAFASEGEGVIIQPPVYPPFFSSIRKAGRRVVENPLVERDGGYQMDLEHLTDCAADPSVKVLFLCSPHNPVGRVWSTAELEAVLEIARAHDVVVISDEIHADLVYPDRPGHRMLATLSRPDDPLLTTVAPSKTFNIPGMGLSAVVSERQDLLRQLNDVFDSLHMVQCNPFSITAFEAGYRYGADWVAAMMDYVRGNRDFVLGFVEQQLPEIRVTDPEGTYLLWLDCRALGLDDAELKRFMVEQAGVGMNPGISFGSQGSGFMRLNLGSPLAVIQQAMAQIEVAVAARR</sequence>
<dbReference type="InterPro" id="IPR051798">
    <property type="entry name" value="Class-II_PLP-Dep_Aminotrans"/>
</dbReference>
<proteinExistence type="inferred from homology"/>
<dbReference type="Proteomes" id="UP000601597">
    <property type="component" value="Unassembled WGS sequence"/>
</dbReference>
<dbReference type="SUPFAM" id="SSF53383">
    <property type="entry name" value="PLP-dependent transferases"/>
    <property type="match status" value="1"/>
</dbReference>
<evidence type="ECO:0000256" key="5">
    <source>
        <dbReference type="ARBA" id="ARBA00037974"/>
    </source>
</evidence>
<accession>A0ABQ3BAF6</accession>
<keyword evidence="8" id="KW-1185">Reference proteome</keyword>
<dbReference type="Gene3D" id="3.40.640.10">
    <property type="entry name" value="Type I PLP-dependent aspartate aminotransferase-like (Major domain)"/>
    <property type="match status" value="1"/>
</dbReference>
<evidence type="ECO:0000256" key="4">
    <source>
        <dbReference type="ARBA" id="ARBA00023239"/>
    </source>
</evidence>
<name>A0ABQ3BAF6_9GAMM</name>
<dbReference type="InterPro" id="IPR004839">
    <property type="entry name" value="Aminotransferase_I/II_large"/>
</dbReference>
<evidence type="ECO:0000313" key="7">
    <source>
        <dbReference type="EMBL" id="GGY86052.1"/>
    </source>
</evidence>
<dbReference type="EC" id="4.4.1.13" evidence="2"/>
<dbReference type="PANTHER" id="PTHR43525:SF1">
    <property type="entry name" value="PROTEIN MALY"/>
    <property type="match status" value="1"/>
</dbReference>
<evidence type="ECO:0000313" key="8">
    <source>
        <dbReference type="Proteomes" id="UP000601597"/>
    </source>
</evidence>
<dbReference type="InterPro" id="IPR027619">
    <property type="entry name" value="C-S_lyase_PatB-like"/>
</dbReference>
<evidence type="ECO:0000256" key="2">
    <source>
        <dbReference type="ARBA" id="ARBA00012224"/>
    </source>
</evidence>
<reference evidence="8" key="1">
    <citation type="journal article" date="2019" name="Int. J. Syst. Evol. Microbiol.">
        <title>The Global Catalogue of Microorganisms (GCM) 10K type strain sequencing project: providing services to taxonomists for standard genome sequencing and annotation.</title>
        <authorList>
            <consortium name="The Broad Institute Genomics Platform"/>
            <consortium name="The Broad Institute Genome Sequencing Center for Infectious Disease"/>
            <person name="Wu L."/>
            <person name="Ma J."/>
        </authorList>
    </citation>
    <scope>NUCLEOTIDE SEQUENCE [LARGE SCALE GENOMIC DNA]</scope>
    <source>
        <strain evidence="8">KCTC 22280</strain>
    </source>
</reference>
<dbReference type="Pfam" id="PF00155">
    <property type="entry name" value="Aminotran_1_2"/>
    <property type="match status" value="1"/>
</dbReference>
<gene>
    <name evidence="7" type="ORF">GCM10007071_36920</name>
</gene>
<evidence type="ECO:0000256" key="3">
    <source>
        <dbReference type="ARBA" id="ARBA00022898"/>
    </source>
</evidence>
<comment type="cofactor">
    <cofactor evidence="1">
        <name>pyridoxal 5'-phosphate</name>
        <dbReference type="ChEBI" id="CHEBI:597326"/>
    </cofactor>
</comment>
<evidence type="ECO:0000256" key="1">
    <source>
        <dbReference type="ARBA" id="ARBA00001933"/>
    </source>
</evidence>
<protein>
    <recommendedName>
        <fullName evidence="2">cysteine-S-conjugate beta-lyase</fullName>
        <ecNumber evidence="2">4.4.1.13</ecNumber>
    </recommendedName>
</protein>
<comment type="caution">
    <text evidence="7">The sequence shown here is derived from an EMBL/GenBank/DDBJ whole genome shotgun (WGS) entry which is preliminary data.</text>
</comment>
<comment type="similarity">
    <text evidence="5">Belongs to the class-II pyridoxal-phosphate-dependent aminotransferase family. MalY/PatB cystathionine beta-lyase subfamily.</text>
</comment>
<dbReference type="InterPro" id="IPR015424">
    <property type="entry name" value="PyrdxlP-dep_Trfase"/>
</dbReference>
<dbReference type="InterPro" id="IPR015421">
    <property type="entry name" value="PyrdxlP-dep_Trfase_major"/>
</dbReference>
<dbReference type="RefSeq" id="WP_189578512.1">
    <property type="nucleotide sequence ID" value="NZ_BMXV01000011.1"/>
</dbReference>
<organism evidence="7 8">
    <name type="scientific">Marinobacter zhanjiangensis</name>
    <dbReference type="NCBI Taxonomy" id="578215"/>
    <lineage>
        <taxon>Bacteria</taxon>
        <taxon>Pseudomonadati</taxon>
        <taxon>Pseudomonadota</taxon>
        <taxon>Gammaproteobacteria</taxon>
        <taxon>Pseudomonadales</taxon>
        <taxon>Marinobacteraceae</taxon>
        <taxon>Marinobacter</taxon>
    </lineage>
</organism>
<dbReference type="CDD" id="cd00609">
    <property type="entry name" value="AAT_like"/>
    <property type="match status" value="1"/>
</dbReference>
<dbReference type="PANTHER" id="PTHR43525">
    <property type="entry name" value="PROTEIN MALY"/>
    <property type="match status" value="1"/>
</dbReference>
<dbReference type="NCBIfam" id="TIGR04350">
    <property type="entry name" value="C_S_lyase_PatB"/>
    <property type="match status" value="1"/>
</dbReference>
<keyword evidence="3" id="KW-0663">Pyridoxal phosphate</keyword>
<dbReference type="EMBL" id="BMXV01000011">
    <property type="protein sequence ID" value="GGY86052.1"/>
    <property type="molecule type" value="Genomic_DNA"/>
</dbReference>